<feature type="transmembrane region" description="Helical" evidence="13">
    <location>
        <begin position="135"/>
        <end position="155"/>
    </location>
</feature>
<evidence type="ECO:0000256" key="2">
    <source>
        <dbReference type="ARBA" id="ARBA00022475"/>
    </source>
</evidence>
<comment type="subunit">
    <text evidence="12">Interacts with Orco. Complexes exist early in the endomembrane system in olfactory sensory neurons (OSNs), coupling these complexes to the conserved ciliary trafficking pathway.</text>
</comment>
<reference evidence="15" key="1">
    <citation type="submission" date="2025-08" db="UniProtKB">
        <authorList>
            <consortium name="RefSeq"/>
        </authorList>
    </citation>
    <scope>IDENTIFICATION</scope>
    <source>
        <strain evidence="15">11010-0011.00</strain>
        <tissue evidence="15">Whole body</tissue>
    </source>
</reference>
<comment type="subcellular location">
    <subcellularLocation>
        <location evidence="1 13">Cell membrane</location>
        <topology evidence="1 13">Multi-pass membrane protein</topology>
    </subcellularLocation>
</comment>
<evidence type="ECO:0000256" key="11">
    <source>
        <dbReference type="ARBA" id="ARBA00037946"/>
    </source>
</evidence>
<dbReference type="GeneID" id="115634691"/>
<keyword evidence="7 13" id="KW-0472">Membrane</keyword>
<keyword evidence="8 13" id="KW-0675">Receptor</keyword>
<feature type="transmembrane region" description="Helical" evidence="13">
    <location>
        <begin position="76"/>
        <end position="97"/>
    </location>
</feature>
<evidence type="ECO:0000256" key="8">
    <source>
        <dbReference type="ARBA" id="ARBA00023170"/>
    </source>
</evidence>
<evidence type="ECO:0000256" key="6">
    <source>
        <dbReference type="ARBA" id="ARBA00022989"/>
    </source>
</evidence>
<protein>
    <recommendedName>
        <fullName evidence="13">Odorant receptor</fullName>
    </recommendedName>
</protein>
<evidence type="ECO:0000256" key="7">
    <source>
        <dbReference type="ARBA" id="ARBA00023136"/>
    </source>
</evidence>
<evidence type="ECO:0000256" key="9">
    <source>
        <dbReference type="ARBA" id="ARBA00023224"/>
    </source>
</evidence>
<dbReference type="GO" id="GO:0007165">
    <property type="term" value="P:signal transduction"/>
    <property type="evidence" value="ECO:0007669"/>
    <property type="project" value="UniProtKB-KW"/>
</dbReference>
<evidence type="ECO:0000313" key="15">
    <source>
        <dbReference type="RefSeq" id="XP_030388427.1"/>
    </source>
</evidence>
<comment type="function">
    <text evidence="10">Odorant receptor which mediates acceptance or avoidance behavior, depending on its substrates. The odorant receptor repertoire encodes a large collection of odor stimuli that vary widely in identity, intensity, and duration. May form a complex with Orco to form odorant-sensing units, providing sensitive and prolonged odorant signaling and calcium permeability.</text>
</comment>
<keyword evidence="2" id="KW-1003">Cell membrane</keyword>
<evidence type="ECO:0000256" key="4">
    <source>
        <dbReference type="ARBA" id="ARBA00022692"/>
    </source>
</evidence>
<name>A0A6J2UMF5_DROLE</name>
<dbReference type="GO" id="GO:0005549">
    <property type="term" value="F:odorant binding"/>
    <property type="evidence" value="ECO:0007669"/>
    <property type="project" value="InterPro"/>
</dbReference>
<dbReference type="RefSeq" id="XP_030388427.1">
    <property type="nucleotide sequence ID" value="XM_030532567.1"/>
</dbReference>
<evidence type="ECO:0000256" key="5">
    <source>
        <dbReference type="ARBA" id="ARBA00022725"/>
    </source>
</evidence>
<dbReference type="Proteomes" id="UP000504634">
    <property type="component" value="Unplaced"/>
</dbReference>
<feature type="transmembrane region" description="Helical" evidence="13">
    <location>
        <begin position="45"/>
        <end position="64"/>
    </location>
</feature>
<keyword evidence="3 13" id="KW-0716">Sensory transduction</keyword>
<dbReference type="Pfam" id="PF02949">
    <property type="entry name" value="7tm_6"/>
    <property type="match status" value="1"/>
</dbReference>
<dbReference type="OrthoDB" id="5846619at2759"/>
<dbReference type="InterPro" id="IPR004117">
    <property type="entry name" value="7tm6_olfct_rcpt"/>
</dbReference>
<evidence type="ECO:0000256" key="12">
    <source>
        <dbReference type="ARBA" id="ARBA00038679"/>
    </source>
</evidence>
<keyword evidence="9 13" id="KW-0807">Transducer</keyword>
<evidence type="ECO:0000256" key="13">
    <source>
        <dbReference type="RuleBase" id="RU351113"/>
    </source>
</evidence>
<evidence type="ECO:0000256" key="1">
    <source>
        <dbReference type="ARBA" id="ARBA00004651"/>
    </source>
</evidence>
<keyword evidence="6 13" id="KW-1133">Transmembrane helix</keyword>
<gene>
    <name evidence="15" type="primary">LOC115634691</name>
</gene>
<accession>A0A6J2UMF5</accession>
<proteinExistence type="inferred from homology"/>
<keyword evidence="5 13" id="KW-0552">Olfaction</keyword>
<keyword evidence="14" id="KW-1185">Reference proteome</keyword>
<dbReference type="AlphaFoldDB" id="A0A6J2UMF5"/>
<evidence type="ECO:0000256" key="3">
    <source>
        <dbReference type="ARBA" id="ARBA00022606"/>
    </source>
</evidence>
<dbReference type="GO" id="GO:0005886">
    <property type="term" value="C:plasma membrane"/>
    <property type="evidence" value="ECO:0007669"/>
    <property type="project" value="UniProtKB-SubCell"/>
</dbReference>
<keyword evidence="4 13" id="KW-0812">Transmembrane</keyword>
<feature type="transmembrane region" description="Helical" evidence="13">
    <location>
        <begin position="181"/>
        <end position="208"/>
    </location>
</feature>
<dbReference type="PANTHER" id="PTHR21137:SF37">
    <property type="entry name" value="ODORANT RECEPTOR 46A, ISOFORM B-RELATED"/>
    <property type="match status" value="1"/>
</dbReference>
<organism evidence="14 15">
    <name type="scientific">Drosophila lebanonensis</name>
    <name type="common">Fruit fly</name>
    <name type="synonym">Scaptodrosophila lebanonensis</name>
    <dbReference type="NCBI Taxonomy" id="7225"/>
    <lineage>
        <taxon>Eukaryota</taxon>
        <taxon>Metazoa</taxon>
        <taxon>Ecdysozoa</taxon>
        <taxon>Arthropoda</taxon>
        <taxon>Hexapoda</taxon>
        <taxon>Insecta</taxon>
        <taxon>Pterygota</taxon>
        <taxon>Neoptera</taxon>
        <taxon>Endopterygota</taxon>
        <taxon>Diptera</taxon>
        <taxon>Brachycera</taxon>
        <taxon>Muscomorpha</taxon>
        <taxon>Ephydroidea</taxon>
        <taxon>Drosophilidae</taxon>
        <taxon>Scaptodrosophila</taxon>
    </lineage>
</organism>
<comment type="caution">
    <text evidence="13">Lacks conserved residue(s) required for the propagation of feature annotation.</text>
</comment>
<dbReference type="GO" id="GO:0004984">
    <property type="term" value="F:olfactory receptor activity"/>
    <property type="evidence" value="ECO:0007669"/>
    <property type="project" value="InterPro"/>
</dbReference>
<comment type="similarity">
    <text evidence="11">Belongs to the insect chemoreceptor superfamily. Heteromeric odorant receptor channel (TC 1.A.69) family. Or2a subfamily.</text>
</comment>
<dbReference type="PANTHER" id="PTHR21137">
    <property type="entry name" value="ODORANT RECEPTOR"/>
    <property type="match status" value="1"/>
</dbReference>
<evidence type="ECO:0000256" key="10">
    <source>
        <dbReference type="ARBA" id="ARBA00037764"/>
    </source>
</evidence>
<evidence type="ECO:0000313" key="14">
    <source>
        <dbReference type="Proteomes" id="UP000504634"/>
    </source>
</evidence>
<sequence>MERSLHQEATERFYKYQVRYFKFLAIWRLPDLVTPQERRLYRIRFWVMLAGLCLLLTFFSIRFLGNIGALHEIIKIFFIFATELSCLAKFLTVRVNNDKHARLVRMMHEEAFQPASKAEMESFYLVERTVRTISVGYGALSLVAVHFVLLTQMVVDRAELPLSMYEPCDVSIPQCYLAMYLFQYVAVTLSCYINISYDSISVALLLYVQAQLKMLATRLEKLGWGVPMSNRVIAQQLRSCAIYFERILELKELVEGFVKPAGSVQIFCSVLVLICNFYDMSTKSDGTANMIKTCIYQMVMLQQIFMICYAANEVTLESARLKHAIYKSNWQSWNQSNRKLCLLMMMRFDSPLHVRTINPTYSFSLAAFTSIVNSSYSYFALLKKVNS</sequence>